<evidence type="ECO:0000259" key="18">
    <source>
        <dbReference type="Pfam" id="PF00662"/>
    </source>
</evidence>
<organism evidence="20">
    <name type="scientific">Lepidonotus sp. YZ-2018</name>
    <dbReference type="NCBI Taxonomy" id="2153334"/>
    <lineage>
        <taxon>Eukaryota</taxon>
        <taxon>Metazoa</taxon>
        <taxon>Spiralia</taxon>
        <taxon>Lophotrochozoa</taxon>
        <taxon>Annelida</taxon>
        <taxon>Polychaeta</taxon>
        <taxon>Errantia</taxon>
        <taxon>Phyllodocida</taxon>
        <taxon>Polynoidae</taxon>
        <taxon>Lepidonotus</taxon>
    </lineage>
</organism>
<keyword evidence="8" id="KW-1278">Translocase</keyword>
<keyword evidence="7" id="KW-0999">Mitochondrion inner membrane</keyword>
<keyword evidence="10 16" id="KW-1133">Transmembrane helix</keyword>
<accession>A0A343W6C4</accession>
<evidence type="ECO:0000256" key="2">
    <source>
        <dbReference type="ARBA" id="ARBA00012944"/>
    </source>
</evidence>
<dbReference type="GO" id="GO:0008137">
    <property type="term" value="F:NADH dehydrogenase (ubiquinone) activity"/>
    <property type="evidence" value="ECO:0007669"/>
    <property type="project" value="UniProtKB-EC"/>
</dbReference>
<feature type="transmembrane region" description="Helical" evidence="16">
    <location>
        <begin position="451"/>
        <end position="470"/>
    </location>
</feature>
<feature type="transmembrane region" description="Helical" evidence="16">
    <location>
        <begin position="335"/>
        <end position="354"/>
    </location>
</feature>
<feature type="domain" description="NADH-Ubiquinone oxidoreductase (complex I) chain 5 N-terminal" evidence="18">
    <location>
        <begin position="40"/>
        <end position="88"/>
    </location>
</feature>
<evidence type="ECO:0000256" key="13">
    <source>
        <dbReference type="ARBA" id="ARBA00023128"/>
    </source>
</evidence>
<dbReference type="InterPro" id="IPR003945">
    <property type="entry name" value="NU5C-like"/>
</dbReference>
<dbReference type="Pfam" id="PF00662">
    <property type="entry name" value="Proton_antipo_N"/>
    <property type="match status" value="1"/>
</dbReference>
<dbReference type="PRINTS" id="PR01434">
    <property type="entry name" value="NADHDHGNASE5"/>
</dbReference>
<dbReference type="InterPro" id="IPR001750">
    <property type="entry name" value="ND/Mrp_TM"/>
</dbReference>
<feature type="transmembrane region" description="Helical" evidence="16">
    <location>
        <begin position="88"/>
        <end position="105"/>
    </location>
</feature>
<evidence type="ECO:0000256" key="9">
    <source>
        <dbReference type="ARBA" id="ARBA00022982"/>
    </source>
</evidence>
<dbReference type="InterPro" id="IPR010934">
    <property type="entry name" value="NADH_DH_su5_C"/>
</dbReference>
<comment type="subcellular location">
    <subcellularLocation>
        <location evidence="1">Mitochondrion inner membrane</location>
        <topology evidence="1">Multi-pass membrane protein</topology>
    </subcellularLocation>
</comment>
<evidence type="ECO:0000256" key="16">
    <source>
        <dbReference type="RuleBase" id="RU003404"/>
    </source>
</evidence>
<dbReference type="Pfam" id="PF00361">
    <property type="entry name" value="Proton_antipo_M"/>
    <property type="match status" value="1"/>
</dbReference>
<keyword evidence="14 16" id="KW-0472">Membrane</keyword>
<evidence type="ECO:0000256" key="3">
    <source>
        <dbReference type="ARBA" id="ARBA00021096"/>
    </source>
</evidence>
<feature type="transmembrane region" description="Helical" evidence="16">
    <location>
        <begin position="374"/>
        <end position="399"/>
    </location>
</feature>
<dbReference type="GO" id="GO:0005743">
    <property type="term" value="C:mitochondrial inner membrane"/>
    <property type="evidence" value="ECO:0007669"/>
    <property type="project" value="UniProtKB-SubCell"/>
</dbReference>
<protein>
    <recommendedName>
        <fullName evidence="3 16">NADH-ubiquinone oxidoreductase chain 5</fullName>
        <ecNumber evidence="2 16">7.1.1.2</ecNumber>
    </recommendedName>
</protein>
<feature type="transmembrane region" description="Helical" evidence="16">
    <location>
        <begin position="150"/>
        <end position="168"/>
    </location>
</feature>
<evidence type="ECO:0000256" key="7">
    <source>
        <dbReference type="ARBA" id="ARBA00022792"/>
    </source>
</evidence>
<dbReference type="EC" id="7.1.1.2" evidence="2 16"/>
<dbReference type="GO" id="GO:0042773">
    <property type="term" value="P:ATP synthesis coupled electron transport"/>
    <property type="evidence" value="ECO:0007669"/>
    <property type="project" value="InterPro"/>
</dbReference>
<comment type="catalytic activity">
    <reaction evidence="15 16">
        <text>a ubiquinone + NADH + 5 H(+)(in) = a ubiquinol + NAD(+) + 4 H(+)(out)</text>
        <dbReference type="Rhea" id="RHEA:29091"/>
        <dbReference type="Rhea" id="RHEA-COMP:9565"/>
        <dbReference type="Rhea" id="RHEA-COMP:9566"/>
        <dbReference type="ChEBI" id="CHEBI:15378"/>
        <dbReference type="ChEBI" id="CHEBI:16389"/>
        <dbReference type="ChEBI" id="CHEBI:17976"/>
        <dbReference type="ChEBI" id="CHEBI:57540"/>
        <dbReference type="ChEBI" id="CHEBI:57945"/>
        <dbReference type="EC" id="7.1.1.2"/>
    </reaction>
</comment>
<dbReference type="InterPro" id="IPR001516">
    <property type="entry name" value="Proton_antipo_N"/>
</dbReference>
<reference evidence="20" key="1">
    <citation type="journal article" date="2018" name="Mol. Phylogenet. Evol.">
        <title>Phylogeny, evolution and mitochondrial gene order rearrangement in scale worms (Aphroditiformia, Annelida).</title>
        <authorList>
            <person name="Zhang Y."/>
            <person name="Sun J."/>
            <person name="Rouse G.W."/>
            <person name="Wiklund H."/>
            <person name="Pleijel F."/>
            <person name="Watanabe H.K."/>
            <person name="Chen C."/>
            <person name="Qian P.-Y."/>
            <person name="Qiu J.-W."/>
        </authorList>
    </citation>
    <scope>NUCLEOTIDE SEQUENCE</scope>
</reference>
<feature type="transmembrane region" description="Helical" evidence="16">
    <location>
        <begin position="174"/>
        <end position="192"/>
    </location>
</feature>
<feature type="domain" description="NADH:quinone oxidoreductase/Mrp antiporter transmembrane" evidence="17">
    <location>
        <begin position="107"/>
        <end position="386"/>
    </location>
</feature>
<dbReference type="Pfam" id="PF06455">
    <property type="entry name" value="NADH5_C"/>
    <property type="match status" value="1"/>
</dbReference>
<evidence type="ECO:0000256" key="6">
    <source>
        <dbReference type="ARBA" id="ARBA00022692"/>
    </source>
</evidence>
<feature type="transmembrane region" description="Helical" evidence="16">
    <location>
        <begin position="420"/>
        <end position="439"/>
    </location>
</feature>
<proteinExistence type="inferred from homology"/>
<keyword evidence="5" id="KW-0679">Respiratory chain</keyword>
<evidence type="ECO:0000256" key="14">
    <source>
        <dbReference type="ARBA" id="ARBA00023136"/>
    </source>
</evidence>
<feature type="domain" description="NADH dehydrogenase subunit 5 C-terminal" evidence="19">
    <location>
        <begin position="389"/>
        <end position="563"/>
    </location>
</feature>
<evidence type="ECO:0000259" key="17">
    <source>
        <dbReference type="Pfam" id="PF00361"/>
    </source>
</evidence>
<geneLocation type="mitochondrion" evidence="20"/>
<dbReference type="PANTHER" id="PTHR42829:SF2">
    <property type="entry name" value="NADH-UBIQUINONE OXIDOREDUCTASE CHAIN 5"/>
    <property type="match status" value="1"/>
</dbReference>
<evidence type="ECO:0000313" key="20">
    <source>
        <dbReference type="EMBL" id="AVW86146.1"/>
    </source>
</evidence>
<comment type="similarity">
    <text evidence="16">Belongs to the complex I subunit 5 family.</text>
</comment>
<evidence type="ECO:0000256" key="12">
    <source>
        <dbReference type="ARBA" id="ARBA00023075"/>
    </source>
</evidence>
<keyword evidence="4 16" id="KW-0813">Transport</keyword>
<name>A0A343W6C4_9ANNE</name>
<feature type="transmembrane region" description="Helical" evidence="16">
    <location>
        <begin position="244"/>
        <end position="261"/>
    </location>
</feature>
<evidence type="ECO:0000256" key="1">
    <source>
        <dbReference type="ARBA" id="ARBA00004448"/>
    </source>
</evidence>
<dbReference type="AlphaFoldDB" id="A0A343W6C4"/>
<dbReference type="GO" id="GO:0003954">
    <property type="term" value="F:NADH dehydrogenase activity"/>
    <property type="evidence" value="ECO:0007669"/>
    <property type="project" value="TreeGrafter"/>
</dbReference>
<evidence type="ECO:0000256" key="11">
    <source>
        <dbReference type="ARBA" id="ARBA00023027"/>
    </source>
</evidence>
<keyword evidence="11 16" id="KW-0520">NAD</keyword>
<dbReference type="EMBL" id="KY753831">
    <property type="protein sequence ID" value="AVW86146.1"/>
    <property type="molecule type" value="Genomic_DNA"/>
</dbReference>
<comment type="function">
    <text evidence="16">Core subunit of the mitochondrial membrane respiratory chain NADH dehydrogenase (Complex I) which catalyzes electron transfer from NADH through the respiratory chain, using ubiquinone as an electron acceptor. Essential for the catalytic activity and assembly of complex I.</text>
</comment>
<evidence type="ECO:0000256" key="15">
    <source>
        <dbReference type="ARBA" id="ARBA00049551"/>
    </source>
</evidence>
<evidence type="ECO:0000256" key="4">
    <source>
        <dbReference type="ARBA" id="ARBA00022448"/>
    </source>
</evidence>
<feature type="transmembrane region" description="Helical" evidence="16">
    <location>
        <begin position="212"/>
        <end position="232"/>
    </location>
</feature>
<feature type="transmembrane region" description="Helical" evidence="16">
    <location>
        <begin position="292"/>
        <end position="314"/>
    </location>
</feature>
<evidence type="ECO:0000256" key="5">
    <source>
        <dbReference type="ARBA" id="ARBA00022660"/>
    </source>
</evidence>
<feature type="transmembrane region" description="Helical" evidence="16">
    <location>
        <begin position="268"/>
        <end position="286"/>
    </location>
</feature>
<feature type="transmembrane region" description="Helical" evidence="16">
    <location>
        <begin position="12"/>
        <end position="35"/>
    </location>
</feature>
<dbReference type="GO" id="GO:0015990">
    <property type="term" value="P:electron transport coupled proton transport"/>
    <property type="evidence" value="ECO:0007669"/>
    <property type="project" value="TreeGrafter"/>
</dbReference>
<sequence length="566" mass="63056">MPSFSINASKLLWFLFPFPLISSIFLFSKNLTILINWNIFKMNSISLTLPIILDPFGCLFSSTVLFISANVMMFASSYMKGDQFIQRFSNLVLLFVLSMNLLIFIPSLICLLLGWDGLGIVSFVLVIYYQNPKSLAAGMITALMNRVGDVMILLSIALMMNLGHWSILNLWNNSFMPLFAFLMMIAAMTKSAQIPFSSWLPAAMAAPTPVSALVHSSTLVTAGVFLIFRFHYFFSSFPFFNKTLLIIASLTMFMAGMAAIMECDMKKIIALSTLSQLGVMMASLGLNLTLLAFFHLITHALFKALLFLTAGSMIHYHHHSQDLRFMGNLIMSSPLSISCLLIANLALCGFPFLAGFYSKDLIIEMSLFNPSNFIILFLFLFATALTASYTIRFILTVVWNSSNSLPFQYISDSDSKMTSPMIFLTSGAISGGAILNWMAFNLNEEPFLSPLLKITPLLITIIGALLAYSLTLSSFSINLSTPTNHYFNSSMWFLQPTMSQGLMNYPLSISHSFLKSIDHGWLEFLGSQGSSSFLYSKSNFLFSSNSMNLITSQLSLFSLILLSYLF</sequence>
<keyword evidence="9" id="KW-0249">Electron transport</keyword>
<feature type="transmembrane region" description="Helical" evidence="16">
    <location>
        <begin position="111"/>
        <end position="129"/>
    </location>
</feature>
<evidence type="ECO:0000256" key="8">
    <source>
        <dbReference type="ARBA" id="ARBA00022967"/>
    </source>
</evidence>
<dbReference type="PANTHER" id="PTHR42829">
    <property type="entry name" value="NADH-UBIQUINONE OXIDOREDUCTASE CHAIN 5"/>
    <property type="match status" value="1"/>
</dbReference>
<keyword evidence="13 16" id="KW-0496">Mitochondrion</keyword>
<evidence type="ECO:0000256" key="10">
    <source>
        <dbReference type="ARBA" id="ARBA00022989"/>
    </source>
</evidence>
<keyword evidence="6 16" id="KW-0812">Transmembrane</keyword>
<evidence type="ECO:0000259" key="19">
    <source>
        <dbReference type="Pfam" id="PF06455"/>
    </source>
</evidence>
<gene>
    <name evidence="20" type="primary">ND5</name>
</gene>
<keyword evidence="12 16" id="KW-0830">Ubiquinone</keyword>
<feature type="transmembrane region" description="Helical" evidence="16">
    <location>
        <begin position="47"/>
        <end position="67"/>
    </location>
</feature>